<dbReference type="InterPro" id="IPR001965">
    <property type="entry name" value="Znf_PHD"/>
</dbReference>
<dbReference type="SUPFAM" id="SSF57903">
    <property type="entry name" value="FYVE/PHD zinc finger"/>
    <property type="match status" value="1"/>
</dbReference>
<evidence type="ECO:0000256" key="4">
    <source>
        <dbReference type="ARBA" id="ARBA00022833"/>
    </source>
</evidence>
<dbReference type="SMART" id="SM00249">
    <property type="entry name" value="PHD"/>
    <property type="match status" value="1"/>
</dbReference>
<dbReference type="Proteomes" id="UP000039046">
    <property type="component" value="Unassembled WGS sequence"/>
</dbReference>
<dbReference type="InterPro" id="IPR019786">
    <property type="entry name" value="Zinc_finger_PHD-type_CS"/>
</dbReference>
<dbReference type="GO" id="GO:0045893">
    <property type="term" value="P:positive regulation of DNA-templated transcription"/>
    <property type="evidence" value="ECO:0007669"/>
    <property type="project" value="TreeGrafter"/>
</dbReference>
<comment type="subcellular location">
    <subcellularLocation>
        <location evidence="1">Nucleus</location>
    </subcellularLocation>
</comment>
<feature type="compositionally biased region" description="Polar residues" evidence="7">
    <location>
        <begin position="483"/>
        <end position="498"/>
    </location>
</feature>
<evidence type="ECO:0000256" key="5">
    <source>
        <dbReference type="ARBA" id="ARBA00023242"/>
    </source>
</evidence>
<dbReference type="PANTHER" id="PTHR46174:SF1">
    <property type="entry name" value="CXXC-TYPE ZINC FINGER PROTEIN 1"/>
    <property type="match status" value="1"/>
</dbReference>
<accession>A0A0A1SUS2</accession>
<dbReference type="HOGENOM" id="CLU_007079_0_0_1"/>
<dbReference type="InterPro" id="IPR011011">
    <property type="entry name" value="Znf_FYVE_PHD"/>
</dbReference>
<dbReference type="GO" id="GO:0048188">
    <property type="term" value="C:Set1C/COMPASS complex"/>
    <property type="evidence" value="ECO:0007669"/>
    <property type="project" value="InterPro"/>
</dbReference>
<evidence type="ECO:0000259" key="8">
    <source>
        <dbReference type="PROSITE" id="PS50016"/>
    </source>
</evidence>
<keyword evidence="3 6" id="KW-0863">Zinc-finger</keyword>
<organism evidence="9 10">
    <name type="scientific">[Torrubiella] hemipterigena</name>
    <dbReference type="NCBI Taxonomy" id="1531966"/>
    <lineage>
        <taxon>Eukaryota</taxon>
        <taxon>Fungi</taxon>
        <taxon>Dikarya</taxon>
        <taxon>Ascomycota</taxon>
        <taxon>Pezizomycotina</taxon>
        <taxon>Sordariomycetes</taxon>
        <taxon>Hypocreomycetidae</taxon>
        <taxon>Hypocreales</taxon>
        <taxon>Clavicipitaceae</taxon>
        <taxon>Clavicipitaceae incertae sedis</taxon>
        <taxon>'Torrubiella' clade</taxon>
    </lineage>
</organism>
<dbReference type="STRING" id="1531966.A0A0A1SUS2"/>
<dbReference type="InterPro" id="IPR013083">
    <property type="entry name" value="Znf_RING/FYVE/PHD"/>
</dbReference>
<feature type="compositionally biased region" description="Low complexity" evidence="7">
    <location>
        <begin position="538"/>
        <end position="553"/>
    </location>
</feature>
<keyword evidence="5" id="KW-0539">Nucleus</keyword>
<dbReference type="InterPro" id="IPR019787">
    <property type="entry name" value="Znf_PHD-finger"/>
</dbReference>
<name>A0A0A1SUS2_9HYPO</name>
<protein>
    <recommendedName>
        <fullName evidence="8">PHD-type domain-containing protein</fullName>
    </recommendedName>
</protein>
<sequence length="712" mass="76426">MSEKVTACSSFGDPNAQPPTPQQTPDCLSFASPVLETPRQPQDSFTETGDQTPRFAEDYSVFNSTPGNLRGSHGTFGTFVPPNGSGHKRFLSTDSLNLDIAPQKSPITTQRTLYSPGLATPTKETSETSAKKARRGTVGKDSDSTHILSPPPTARKGEHKLNLDANMQNDHVFGQPDFGDMSQSQEMAALITSHNDMFSYPLSAPAGGSNFWDTSAAMSMDMDFAASSQSMFSTATSGHRPSGSFDWNNDIQLFQEANQLPPSSNQENTQPDLQLNMNAVSVMQHQVSAPMNNCAVPANYQTMHQSFNTMLPGEAVNPDLLLSRPSSASFNADFVADATERLEAPQSVPPKRAARDGRRTSTGRAGKMPDRAFASSPLKGSRPGLTRSFSETRGRKALARGGALPSLAPASKQAQGTRGAEGRNSGRISPLKSQRRLSGLASIPEAPLRQMQQQRRASVRFTIDSHGRARAETTLPAEGGGMSRSQSSRDLSFKSQWHSSEDDSSDEEPITIPSRNNSFSASFALPDPRKPVGSIFHGSKLSTSDKSSSASGANDDESEAETVMNEGQGKGDAASELRKVVRGRQKRASLAGVSQPHRLLTNLGHFQDGTISPSSLTESGYGTDGQGVRCVCNRSGPGEGDGFMVQCESCEMWLHGKCINITKRDMPSVYICRFCANTASTSANRLRDGRNNALGLAPAISPLGTRTFQSFR</sequence>
<evidence type="ECO:0000256" key="3">
    <source>
        <dbReference type="ARBA" id="ARBA00022771"/>
    </source>
</evidence>
<gene>
    <name evidence="9" type="ORF">VHEMI02075</name>
</gene>
<dbReference type="AlphaFoldDB" id="A0A0A1SUS2"/>
<dbReference type="PROSITE" id="PS50016">
    <property type="entry name" value="ZF_PHD_2"/>
    <property type="match status" value="1"/>
</dbReference>
<evidence type="ECO:0000313" key="10">
    <source>
        <dbReference type="Proteomes" id="UP000039046"/>
    </source>
</evidence>
<dbReference type="InterPro" id="IPR037869">
    <property type="entry name" value="Spp1/CFP1"/>
</dbReference>
<dbReference type="OrthoDB" id="419183at2759"/>
<evidence type="ECO:0000256" key="2">
    <source>
        <dbReference type="ARBA" id="ARBA00022723"/>
    </source>
</evidence>
<dbReference type="PROSITE" id="PS01359">
    <property type="entry name" value="ZF_PHD_1"/>
    <property type="match status" value="1"/>
</dbReference>
<feature type="region of interest" description="Disordered" evidence="7">
    <location>
        <begin position="113"/>
        <end position="157"/>
    </location>
</feature>
<dbReference type="Pfam" id="PF20826">
    <property type="entry name" value="PHD_5"/>
    <property type="match status" value="1"/>
</dbReference>
<evidence type="ECO:0000256" key="1">
    <source>
        <dbReference type="ARBA" id="ARBA00004123"/>
    </source>
</evidence>
<keyword evidence="2" id="KW-0479">Metal-binding</keyword>
<feature type="region of interest" description="Disordered" evidence="7">
    <location>
        <begin position="341"/>
        <end position="577"/>
    </location>
</feature>
<keyword evidence="10" id="KW-1185">Reference proteome</keyword>
<feature type="domain" description="PHD-type" evidence="8">
    <location>
        <begin position="627"/>
        <end position="678"/>
    </location>
</feature>
<evidence type="ECO:0000256" key="7">
    <source>
        <dbReference type="SAM" id="MobiDB-lite"/>
    </source>
</evidence>
<evidence type="ECO:0000256" key="6">
    <source>
        <dbReference type="PROSITE-ProRule" id="PRU00146"/>
    </source>
</evidence>
<proteinExistence type="predicted"/>
<dbReference type="PANTHER" id="PTHR46174">
    <property type="entry name" value="CXXC-TYPE ZINC FINGER PROTEIN 1"/>
    <property type="match status" value="1"/>
</dbReference>
<keyword evidence="4" id="KW-0862">Zinc</keyword>
<feature type="region of interest" description="Disordered" evidence="7">
    <location>
        <begin position="1"/>
        <end position="29"/>
    </location>
</feature>
<dbReference type="GO" id="GO:0008270">
    <property type="term" value="F:zinc ion binding"/>
    <property type="evidence" value="ECO:0007669"/>
    <property type="project" value="UniProtKB-KW"/>
</dbReference>
<reference evidence="9 10" key="1">
    <citation type="journal article" date="2015" name="Genome Announc.">
        <title>Draft Genome Sequence and Gene Annotation of the Entomopathogenic Fungus Verticillium hemipterigenum.</title>
        <authorList>
            <person name="Horn F."/>
            <person name="Habel A."/>
            <person name="Scharf D.H."/>
            <person name="Dworschak J."/>
            <person name="Brakhage A.A."/>
            <person name="Guthke R."/>
            <person name="Hertweck C."/>
            <person name="Linde J."/>
        </authorList>
    </citation>
    <scope>NUCLEOTIDE SEQUENCE [LARGE SCALE GENOMIC DNA]</scope>
</reference>
<dbReference type="EMBL" id="CDHN01000001">
    <property type="protein sequence ID" value="CEJ81981.1"/>
    <property type="molecule type" value="Genomic_DNA"/>
</dbReference>
<evidence type="ECO:0000313" key="9">
    <source>
        <dbReference type="EMBL" id="CEJ81981.1"/>
    </source>
</evidence>
<dbReference type="Gene3D" id="3.30.40.10">
    <property type="entry name" value="Zinc/RING finger domain, C3HC4 (zinc finger)"/>
    <property type="match status" value="1"/>
</dbReference>